<sequence>MTNSKSLLYGVLLGSIIGGVSVLLSTPTSGKELRNIIRKNQKQLTASFSQIATDGQFLKEQVANSTKKSISVITDFSMDVKKSINQWKEDIQENQKSIQKELSEIENAIQNLENTVQKK</sequence>
<feature type="transmembrane region" description="Helical" evidence="2">
    <location>
        <begin position="6"/>
        <end position="24"/>
    </location>
</feature>
<keyword evidence="1" id="KW-0175">Coiled coil</keyword>
<evidence type="ECO:0000256" key="1">
    <source>
        <dbReference type="SAM" id="Coils"/>
    </source>
</evidence>
<evidence type="ECO:0000313" key="3">
    <source>
        <dbReference type="EMBL" id="MCH1626799.1"/>
    </source>
</evidence>
<evidence type="ECO:0000256" key="2">
    <source>
        <dbReference type="SAM" id="Phobius"/>
    </source>
</evidence>
<feature type="coiled-coil region" evidence="1">
    <location>
        <begin position="84"/>
        <end position="118"/>
    </location>
</feature>
<name>A0AAW5EDF5_9BACI</name>
<keyword evidence="4" id="KW-1185">Reference proteome</keyword>
<dbReference type="EMBL" id="JAKTTI010000028">
    <property type="protein sequence ID" value="MCH1626799.1"/>
    <property type="molecule type" value="Genomic_DNA"/>
</dbReference>
<gene>
    <name evidence="3" type="ORF">MJG50_15805</name>
</gene>
<dbReference type="Proteomes" id="UP001431131">
    <property type="component" value="Unassembled WGS sequence"/>
</dbReference>
<keyword evidence="2" id="KW-0472">Membrane</keyword>
<proteinExistence type="predicted"/>
<dbReference type="InterPro" id="IPR052928">
    <property type="entry name" value="Desiccation-related_membrane"/>
</dbReference>
<keyword evidence="2" id="KW-1133">Transmembrane helix</keyword>
<organism evidence="3 4">
    <name type="scientific">Fredinandcohnia quinoae</name>
    <dbReference type="NCBI Taxonomy" id="2918902"/>
    <lineage>
        <taxon>Bacteria</taxon>
        <taxon>Bacillati</taxon>
        <taxon>Bacillota</taxon>
        <taxon>Bacilli</taxon>
        <taxon>Bacillales</taxon>
        <taxon>Bacillaceae</taxon>
        <taxon>Fredinandcohnia</taxon>
    </lineage>
</organism>
<accession>A0AAW5EDF5</accession>
<comment type="caution">
    <text evidence="3">The sequence shown here is derived from an EMBL/GenBank/DDBJ whole genome shotgun (WGS) entry which is preliminary data.</text>
</comment>
<protein>
    <submittedName>
        <fullName evidence="3">YtxH domain-containing protein</fullName>
    </submittedName>
</protein>
<keyword evidence="2" id="KW-0812">Transmembrane</keyword>
<evidence type="ECO:0000313" key="4">
    <source>
        <dbReference type="Proteomes" id="UP001431131"/>
    </source>
</evidence>
<dbReference type="PANTHER" id="PTHR35792">
    <property type="entry name" value="GENERAL STRESS PROTEIN"/>
    <property type="match status" value="1"/>
</dbReference>
<reference evidence="3" key="1">
    <citation type="submission" date="2022-02" db="EMBL/GenBank/DDBJ databases">
        <title>Fredinandcohnia quinoae sp. nov. isolated from Chenopodium quinoa seeds.</title>
        <authorList>
            <person name="Saati-Santamaria Z."/>
            <person name="Flores-Felix J.D."/>
            <person name="Igual J.M."/>
            <person name="Velazquez E."/>
            <person name="Garcia-Fraile P."/>
            <person name="Martinez-Molina E."/>
        </authorList>
    </citation>
    <scope>NUCLEOTIDE SEQUENCE</scope>
    <source>
        <strain evidence="3">SECRCQ15</strain>
    </source>
</reference>
<dbReference type="AlphaFoldDB" id="A0AAW5EDF5"/>
<dbReference type="PANTHER" id="PTHR35792:SF3">
    <property type="entry name" value="IG HYPOTHETICAL 17707"/>
    <property type="match status" value="1"/>
</dbReference>
<dbReference type="RefSeq" id="WP_240256717.1">
    <property type="nucleotide sequence ID" value="NZ_JAKTTI010000028.1"/>
</dbReference>